<organism evidence="1 2">
    <name type="scientific">Araneus ventricosus</name>
    <name type="common">Orbweaver spider</name>
    <name type="synonym">Epeira ventricosa</name>
    <dbReference type="NCBI Taxonomy" id="182803"/>
    <lineage>
        <taxon>Eukaryota</taxon>
        <taxon>Metazoa</taxon>
        <taxon>Ecdysozoa</taxon>
        <taxon>Arthropoda</taxon>
        <taxon>Chelicerata</taxon>
        <taxon>Arachnida</taxon>
        <taxon>Araneae</taxon>
        <taxon>Araneomorphae</taxon>
        <taxon>Entelegynae</taxon>
        <taxon>Araneoidea</taxon>
        <taxon>Araneidae</taxon>
        <taxon>Araneus</taxon>
    </lineage>
</organism>
<protein>
    <submittedName>
        <fullName evidence="1">Uncharacterized protein</fullName>
    </submittedName>
</protein>
<accession>A0A4Y2VC87</accession>
<comment type="caution">
    <text evidence="1">The sequence shown here is derived from an EMBL/GenBank/DDBJ whole genome shotgun (WGS) entry which is preliminary data.</text>
</comment>
<keyword evidence="2" id="KW-1185">Reference proteome</keyword>
<sequence length="112" mass="13637">MEKYNPRHFRFRKLGYSDQWRRCAFMESEEITHKFVQKLSAGQKLTFISEKKKDAEEFYVWEYFLLVAFVYRRTDENEIFDELTGGDLLSCPKRSSLTSRKRNTRRKFMLTV</sequence>
<reference evidence="1 2" key="1">
    <citation type="journal article" date="2019" name="Sci. Rep.">
        <title>Orb-weaving spider Araneus ventricosus genome elucidates the spidroin gene catalogue.</title>
        <authorList>
            <person name="Kono N."/>
            <person name="Nakamura H."/>
            <person name="Ohtoshi R."/>
            <person name="Moran D.A.P."/>
            <person name="Shinohara A."/>
            <person name="Yoshida Y."/>
            <person name="Fujiwara M."/>
            <person name="Mori M."/>
            <person name="Tomita M."/>
            <person name="Arakawa K."/>
        </authorList>
    </citation>
    <scope>NUCLEOTIDE SEQUENCE [LARGE SCALE GENOMIC DNA]</scope>
</reference>
<evidence type="ECO:0000313" key="1">
    <source>
        <dbReference type="EMBL" id="GBO21347.1"/>
    </source>
</evidence>
<dbReference type="AlphaFoldDB" id="A0A4Y2VC87"/>
<dbReference type="Proteomes" id="UP000499080">
    <property type="component" value="Unassembled WGS sequence"/>
</dbReference>
<gene>
    <name evidence="1" type="ORF">AVEN_31218_1</name>
</gene>
<dbReference type="EMBL" id="BGPR01044553">
    <property type="protein sequence ID" value="GBO21347.1"/>
    <property type="molecule type" value="Genomic_DNA"/>
</dbReference>
<evidence type="ECO:0000313" key="2">
    <source>
        <dbReference type="Proteomes" id="UP000499080"/>
    </source>
</evidence>
<name>A0A4Y2VC87_ARAVE</name>
<proteinExistence type="predicted"/>